<dbReference type="InterPro" id="IPR027417">
    <property type="entry name" value="P-loop_NTPase"/>
</dbReference>
<sequence length="210" mass="24252">MMYNSILVDPLLNISKVIKEWRKVNVSLKRLNKISPKINKKNEKDVSFDRYIELKNINYIVNDKEILKDINMKISKGEKVAIVGKSGSGKSTLIRILLGLIKPTSGSIIYDKYELDEHSNVLDNFSVLNQNCLIFNDSLRKNLELYTDYFDSEKLIDLIDRFGLSELFHEYNIETRIDSASGGEQKRIGLLRILLREANIYVFDELSNSL</sequence>
<dbReference type="GO" id="GO:0034040">
    <property type="term" value="F:ATPase-coupled lipid transmembrane transporter activity"/>
    <property type="evidence" value="ECO:0007669"/>
    <property type="project" value="TreeGrafter"/>
</dbReference>
<dbReference type="AlphaFoldDB" id="A0A1D2YSY0"/>
<dbReference type="PANTHER" id="PTHR24221:SF654">
    <property type="entry name" value="ATP-BINDING CASSETTE SUB-FAMILY B MEMBER 6"/>
    <property type="match status" value="1"/>
</dbReference>
<dbReference type="Pfam" id="PF00005">
    <property type="entry name" value="ABC_tran"/>
    <property type="match status" value="1"/>
</dbReference>
<dbReference type="OrthoDB" id="9802264at2"/>
<dbReference type="EMBL" id="MIJF01000052">
    <property type="protein sequence ID" value="OEF98822.1"/>
    <property type="molecule type" value="Genomic_DNA"/>
</dbReference>
<evidence type="ECO:0000259" key="1">
    <source>
        <dbReference type="Pfam" id="PF00005"/>
    </source>
</evidence>
<name>A0A1D2YSY0_9BACI</name>
<organism evidence="2 3">
    <name type="scientific">Vulcanibacillus modesticaldus</name>
    <dbReference type="NCBI Taxonomy" id="337097"/>
    <lineage>
        <taxon>Bacteria</taxon>
        <taxon>Bacillati</taxon>
        <taxon>Bacillota</taxon>
        <taxon>Bacilli</taxon>
        <taxon>Bacillales</taxon>
        <taxon>Bacillaceae</taxon>
        <taxon>Vulcanibacillus</taxon>
    </lineage>
</organism>
<gene>
    <name evidence="2" type="ORF">BHF71_10340</name>
</gene>
<protein>
    <recommendedName>
        <fullName evidence="1">ABC transporter domain-containing protein</fullName>
    </recommendedName>
</protein>
<dbReference type="GO" id="GO:0016887">
    <property type="term" value="F:ATP hydrolysis activity"/>
    <property type="evidence" value="ECO:0007669"/>
    <property type="project" value="InterPro"/>
</dbReference>
<dbReference type="RefSeq" id="WP_069657305.1">
    <property type="nucleotide sequence ID" value="NZ_MIJF01000052.1"/>
</dbReference>
<dbReference type="SUPFAM" id="SSF52540">
    <property type="entry name" value="P-loop containing nucleoside triphosphate hydrolases"/>
    <property type="match status" value="1"/>
</dbReference>
<dbReference type="Gene3D" id="3.40.50.300">
    <property type="entry name" value="P-loop containing nucleotide triphosphate hydrolases"/>
    <property type="match status" value="1"/>
</dbReference>
<evidence type="ECO:0000313" key="3">
    <source>
        <dbReference type="Proteomes" id="UP000243739"/>
    </source>
</evidence>
<dbReference type="Proteomes" id="UP000243739">
    <property type="component" value="Unassembled WGS sequence"/>
</dbReference>
<dbReference type="GO" id="GO:0005524">
    <property type="term" value="F:ATP binding"/>
    <property type="evidence" value="ECO:0007669"/>
    <property type="project" value="InterPro"/>
</dbReference>
<dbReference type="STRING" id="337097.BHF71_10340"/>
<dbReference type="InterPro" id="IPR039421">
    <property type="entry name" value="Type_1_exporter"/>
</dbReference>
<dbReference type="InterPro" id="IPR003439">
    <property type="entry name" value="ABC_transporter-like_ATP-bd"/>
</dbReference>
<accession>A0A1D2YSY0</accession>
<comment type="caution">
    <text evidence="2">The sequence shown here is derived from an EMBL/GenBank/DDBJ whole genome shotgun (WGS) entry which is preliminary data.</text>
</comment>
<feature type="domain" description="ABC transporter" evidence="1">
    <location>
        <begin position="67"/>
        <end position="206"/>
    </location>
</feature>
<keyword evidence="3" id="KW-1185">Reference proteome</keyword>
<proteinExistence type="predicted"/>
<evidence type="ECO:0000313" key="2">
    <source>
        <dbReference type="EMBL" id="OEF98822.1"/>
    </source>
</evidence>
<dbReference type="PANTHER" id="PTHR24221">
    <property type="entry name" value="ATP-BINDING CASSETTE SUB-FAMILY B"/>
    <property type="match status" value="1"/>
</dbReference>
<reference evidence="2 3" key="1">
    <citation type="submission" date="2016-09" db="EMBL/GenBank/DDBJ databases">
        <title>Draft genome sequence for the type strain of Vulcanibacillus modesticaldus BR, a strictly anaerobic, moderately thermophilic, and nitrate-reducing bacterium from deep sea-hydrothermal vents of the Mid-Atlantic Ridge.</title>
        <authorList>
            <person name="Abin C.A."/>
            <person name="Hollibaugh J.T."/>
        </authorList>
    </citation>
    <scope>NUCLEOTIDE SEQUENCE [LARGE SCALE GENOMIC DNA]</scope>
    <source>
        <strain evidence="2 3">BR</strain>
    </source>
</reference>